<feature type="transmembrane region" description="Helical" evidence="5">
    <location>
        <begin position="145"/>
        <end position="167"/>
    </location>
</feature>
<dbReference type="GO" id="GO:0016020">
    <property type="term" value="C:membrane"/>
    <property type="evidence" value="ECO:0007669"/>
    <property type="project" value="UniProtKB-SubCell"/>
</dbReference>
<feature type="transmembrane region" description="Helical" evidence="5">
    <location>
        <begin position="15"/>
        <end position="37"/>
    </location>
</feature>
<keyword evidence="8" id="KW-1185">Reference proteome</keyword>
<dbReference type="PANTHER" id="PTHR43731">
    <property type="entry name" value="RHOMBOID PROTEASE"/>
    <property type="match status" value="1"/>
</dbReference>
<feature type="transmembrane region" description="Helical" evidence="5">
    <location>
        <begin position="120"/>
        <end position="138"/>
    </location>
</feature>
<protein>
    <recommendedName>
        <fullName evidence="6">Peptidase S54 rhomboid domain-containing protein</fullName>
    </recommendedName>
</protein>
<dbReference type="InterPro" id="IPR022764">
    <property type="entry name" value="Peptidase_S54_rhomboid_dom"/>
</dbReference>
<comment type="subcellular location">
    <subcellularLocation>
        <location evidence="1">Membrane</location>
        <topology evidence="1">Multi-pass membrane protein</topology>
    </subcellularLocation>
</comment>
<dbReference type="PANTHER" id="PTHR43731:SF26">
    <property type="entry name" value="RHOMBOID-LIKE PROTEIN 10, CHLOROPLASTIC"/>
    <property type="match status" value="1"/>
</dbReference>
<dbReference type="Gene3D" id="1.20.1540.10">
    <property type="entry name" value="Rhomboid-like"/>
    <property type="match status" value="1"/>
</dbReference>
<dbReference type="FunFam" id="1.20.1540.10:FF:000027">
    <property type="entry name" value="Rhomboid family intramembrane serine protease"/>
    <property type="match status" value="1"/>
</dbReference>
<keyword evidence="4 5" id="KW-0472">Membrane</keyword>
<dbReference type="Proteomes" id="UP000070414">
    <property type="component" value="Unassembled WGS sequence"/>
</dbReference>
<evidence type="ECO:0000256" key="3">
    <source>
        <dbReference type="ARBA" id="ARBA00022989"/>
    </source>
</evidence>
<name>A0A133UT56_9EURY</name>
<evidence type="ECO:0000256" key="5">
    <source>
        <dbReference type="SAM" id="Phobius"/>
    </source>
</evidence>
<dbReference type="EMBL" id="LHXS01000014">
    <property type="protein sequence ID" value="KXA97395.1"/>
    <property type="molecule type" value="Genomic_DNA"/>
</dbReference>
<evidence type="ECO:0000313" key="7">
    <source>
        <dbReference type="EMBL" id="KXA97395.1"/>
    </source>
</evidence>
<dbReference type="InterPro" id="IPR035952">
    <property type="entry name" value="Rhomboid-like_sf"/>
</dbReference>
<keyword evidence="3 5" id="KW-1133">Transmembrane helix</keyword>
<keyword evidence="2 5" id="KW-0812">Transmembrane</keyword>
<dbReference type="Pfam" id="PF01694">
    <property type="entry name" value="Rhomboid"/>
    <property type="match status" value="1"/>
</dbReference>
<evidence type="ECO:0000256" key="4">
    <source>
        <dbReference type="ARBA" id="ARBA00023136"/>
    </source>
</evidence>
<feature type="domain" description="Peptidase S54 rhomboid" evidence="6">
    <location>
        <begin position="55"/>
        <end position="204"/>
    </location>
</feature>
<feature type="transmembrane region" description="Helical" evidence="5">
    <location>
        <begin position="187"/>
        <end position="204"/>
    </location>
</feature>
<accession>A0A133UT56</accession>
<evidence type="ECO:0000256" key="1">
    <source>
        <dbReference type="ARBA" id="ARBA00004141"/>
    </source>
</evidence>
<sequence>MFPLKDENPTEKHPIITISLIIINVAVFIYTFVYGNAEQIINQYAMVPKQIVAMEELYTILTSMFLHGNIIHIVSNMWFLWIFGDNIEDLYGKSQFLLIYFGSGVLASIAHTLFNPTSLMPTIGASGAVAGILGAYIVKYPRANVITLLFFILVKIPSFVFIGVWILSQVISASITSITKMPVEIAYWAHIGGFVAGMIMAFLLEERVSRNREI</sequence>
<dbReference type="SUPFAM" id="SSF144091">
    <property type="entry name" value="Rhomboid-like"/>
    <property type="match status" value="1"/>
</dbReference>
<dbReference type="InterPro" id="IPR050925">
    <property type="entry name" value="Rhomboid_protease_S54"/>
</dbReference>
<evidence type="ECO:0000313" key="8">
    <source>
        <dbReference type="Proteomes" id="UP000070414"/>
    </source>
</evidence>
<organism evidence="7 8">
    <name type="scientific">candidate division MSBL1 archaeon SCGC-AAA259I14</name>
    <dbReference type="NCBI Taxonomy" id="1698268"/>
    <lineage>
        <taxon>Archaea</taxon>
        <taxon>Methanobacteriati</taxon>
        <taxon>Methanobacteriota</taxon>
        <taxon>candidate division MSBL1</taxon>
    </lineage>
</organism>
<dbReference type="GO" id="GO:0004252">
    <property type="term" value="F:serine-type endopeptidase activity"/>
    <property type="evidence" value="ECO:0007669"/>
    <property type="project" value="InterPro"/>
</dbReference>
<reference evidence="7 8" key="1">
    <citation type="journal article" date="2016" name="Sci. Rep.">
        <title>Metabolic traits of an uncultured archaeal lineage -MSBL1- from brine pools of the Red Sea.</title>
        <authorList>
            <person name="Mwirichia R."/>
            <person name="Alam I."/>
            <person name="Rashid M."/>
            <person name="Vinu M."/>
            <person name="Ba-Alawi W."/>
            <person name="Anthony Kamau A."/>
            <person name="Kamanda Ngugi D."/>
            <person name="Goker M."/>
            <person name="Klenk H.P."/>
            <person name="Bajic V."/>
            <person name="Stingl U."/>
        </authorList>
    </citation>
    <scope>NUCLEOTIDE SEQUENCE [LARGE SCALE GENOMIC DNA]</scope>
    <source>
        <strain evidence="7">SCGC-AAA259I14</strain>
    </source>
</reference>
<comment type="caution">
    <text evidence="7">The sequence shown here is derived from an EMBL/GenBank/DDBJ whole genome shotgun (WGS) entry which is preliminary data.</text>
</comment>
<feature type="transmembrane region" description="Helical" evidence="5">
    <location>
        <begin position="96"/>
        <end position="114"/>
    </location>
</feature>
<evidence type="ECO:0000256" key="2">
    <source>
        <dbReference type="ARBA" id="ARBA00022692"/>
    </source>
</evidence>
<evidence type="ECO:0000259" key="6">
    <source>
        <dbReference type="Pfam" id="PF01694"/>
    </source>
</evidence>
<proteinExistence type="predicted"/>
<gene>
    <name evidence="7" type="ORF">AKJ38_01290</name>
</gene>
<dbReference type="AlphaFoldDB" id="A0A133UT56"/>